<reference evidence="1" key="1">
    <citation type="submission" date="2020-05" db="EMBL/GenBank/DDBJ databases">
        <title>WGS assembly of Panicum virgatum.</title>
        <authorList>
            <person name="Lovell J.T."/>
            <person name="Jenkins J."/>
            <person name="Shu S."/>
            <person name="Juenger T.E."/>
            <person name="Schmutz J."/>
        </authorList>
    </citation>
    <scope>NUCLEOTIDE SEQUENCE</scope>
    <source>
        <strain evidence="1">AP13</strain>
    </source>
</reference>
<sequence length="407" mass="46854">MRHYLPEAAGKSWGYVRDHCHGLLLVDGAGRDDYHRPLQFVLNPATRWVAPLPLRRPPHVKVNSCEDRYLAYGPAVSPHYQVVSVTRFLCKREPGDIFYDRPNYQLDPAVERSEWPPSVYTLHVLSSRTGRWEETPFARQGGAAGTVADMRHSPPHEKRNAVYWRGALYVHCQTDFVMRISLSDDEYRVIKPPMSIRASDCPQFYLGRSQKGVYCASLRGQARIRVWKLEESGCEGRWVLRHDKDLYELLKHRINGGVVQGRPWILQDINCNYREYEQDDDTKPLVDERSEWSSEASVDDRFAWSSDNEDEVSERGYSGCVVRSILGFHPYKLIIFLSESITTGMAYHLNSSRMEALGNLYPGRYNDELPNGRFITSAFPYTPCWIKHIGGSKDSIEHLHQVSISMK</sequence>
<proteinExistence type="predicted"/>
<evidence type="ECO:0000313" key="1">
    <source>
        <dbReference type="EMBL" id="KAG2546954.1"/>
    </source>
</evidence>
<dbReference type="PANTHER" id="PTHR34591">
    <property type="entry name" value="OS03G0653100 PROTEIN-RELATED"/>
    <property type="match status" value="1"/>
</dbReference>
<gene>
    <name evidence="1" type="ORF">PVAP13_9KG070057</name>
</gene>
<organism evidence="1 2">
    <name type="scientific">Panicum virgatum</name>
    <name type="common">Blackwell switchgrass</name>
    <dbReference type="NCBI Taxonomy" id="38727"/>
    <lineage>
        <taxon>Eukaryota</taxon>
        <taxon>Viridiplantae</taxon>
        <taxon>Streptophyta</taxon>
        <taxon>Embryophyta</taxon>
        <taxon>Tracheophyta</taxon>
        <taxon>Spermatophyta</taxon>
        <taxon>Magnoliopsida</taxon>
        <taxon>Liliopsida</taxon>
        <taxon>Poales</taxon>
        <taxon>Poaceae</taxon>
        <taxon>PACMAD clade</taxon>
        <taxon>Panicoideae</taxon>
        <taxon>Panicodae</taxon>
        <taxon>Paniceae</taxon>
        <taxon>Panicinae</taxon>
        <taxon>Panicum</taxon>
        <taxon>Panicum sect. Hiantes</taxon>
    </lineage>
</organism>
<dbReference type="Proteomes" id="UP000823388">
    <property type="component" value="Chromosome 9K"/>
</dbReference>
<dbReference type="AlphaFoldDB" id="A0A8T0NJB3"/>
<comment type="caution">
    <text evidence="1">The sequence shown here is derived from an EMBL/GenBank/DDBJ whole genome shotgun (WGS) entry which is preliminary data.</text>
</comment>
<keyword evidence="2" id="KW-1185">Reference proteome</keyword>
<accession>A0A8T0NJB3</accession>
<name>A0A8T0NJB3_PANVG</name>
<dbReference type="EMBL" id="CM029053">
    <property type="protein sequence ID" value="KAG2546954.1"/>
    <property type="molecule type" value="Genomic_DNA"/>
</dbReference>
<protein>
    <submittedName>
        <fullName evidence="1">Uncharacterized protein</fullName>
    </submittedName>
</protein>
<evidence type="ECO:0000313" key="2">
    <source>
        <dbReference type="Proteomes" id="UP000823388"/>
    </source>
</evidence>
<dbReference type="PANTHER" id="PTHR34591:SF52">
    <property type="entry name" value="F-BOX DOMAIN-CONTAINING PROTEIN"/>
    <property type="match status" value="1"/>
</dbReference>